<keyword evidence="5" id="KW-1185">Reference proteome</keyword>
<dbReference type="Pfam" id="PF00857">
    <property type="entry name" value="Isochorismatase"/>
    <property type="match status" value="1"/>
</dbReference>
<organism evidence="4 5">
    <name type="scientific">Vermiconidia calcicola</name>
    <dbReference type="NCBI Taxonomy" id="1690605"/>
    <lineage>
        <taxon>Eukaryota</taxon>
        <taxon>Fungi</taxon>
        <taxon>Dikarya</taxon>
        <taxon>Ascomycota</taxon>
        <taxon>Pezizomycotina</taxon>
        <taxon>Dothideomycetes</taxon>
        <taxon>Dothideomycetidae</taxon>
        <taxon>Mycosphaerellales</taxon>
        <taxon>Extremaceae</taxon>
        <taxon>Vermiconidia</taxon>
    </lineage>
</organism>
<comment type="caution">
    <text evidence="4">The sequence shown here is derived from an EMBL/GenBank/DDBJ whole genome shotgun (WGS) entry which is preliminary data.</text>
</comment>
<gene>
    <name evidence="4" type="ORF">LTR25_006238</name>
</gene>
<dbReference type="SUPFAM" id="SSF52499">
    <property type="entry name" value="Isochorismatase-like hydrolases"/>
    <property type="match status" value="1"/>
</dbReference>
<accession>A0AAV9Q8M6</accession>
<dbReference type="PANTHER" id="PTHR43540">
    <property type="entry name" value="PEROXYUREIDOACRYLATE/UREIDOACRYLATE AMIDOHYDROLASE-RELATED"/>
    <property type="match status" value="1"/>
</dbReference>
<keyword evidence="2" id="KW-0378">Hydrolase</keyword>
<evidence type="ECO:0000313" key="4">
    <source>
        <dbReference type="EMBL" id="KAK5535230.1"/>
    </source>
</evidence>
<dbReference type="Gene3D" id="3.40.50.850">
    <property type="entry name" value="Isochorismatase-like"/>
    <property type="match status" value="1"/>
</dbReference>
<dbReference type="AlphaFoldDB" id="A0AAV9Q8M6"/>
<evidence type="ECO:0000313" key="5">
    <source>
        <dbReference type="Proteomes" id="UP001345827"/>
    </source>
</evidence>
<name>A0AAV9Q8M6_9PEZI</name>
<protein>
    <recommendedName>
        <fullName evidence="3">Isochorismatase-like domain-containing protein</fullName>
    </recommendedName>
</protein>
<comment type="similarity">
    <text evidence="1">Belongs to the isochorismatase family.</text>
</comment>
<reference evidence="4 5" key="1">
    <citation type="submission" date="2023-06" db="EMBL/GenBank/DDBJ databases">
        <title>Black Yeasts Isolated from many extreme environments.</title>
        <authorList>
            <person name="Coleine C."/>
            <person name="Stajich J.E."/>
            <person name="Selbmann L."/>
        </authorList>
    </citation>
    <scope>NUCLEOTIDE SEQUENCE [LARGE SCALE GENOMIC DNA]</scope>
    <source>
        <strain evidence="4 5">CCFEE 5887</strain>
    </source>
</reference>
<dbReference type="InterPro" id="IPR000868">
    <property type="entry name" value="Isochorismatase-like_dom"/>
</dbReference>
<dbReference type="InterPro" id="IPR036380">
    <property type="entry name" value="Isochorismatase-like_sf"/>
</dbReference>
<dbReference type="GO" id="GO:0016787">
    <property type="term" value="F:hydrolase activity"/>
    <property type="evidence" value="ECO:0007669"/>
    <property type="project" value="UniProtKB-KW"/>
</dbReference>
<dbReference type="CDD" id="cd00431">
    <property type="entry name" value="cysteine_hydrolases"/>
    <property type="match status" value="1"/>
</dbReference>
<dbReference type="EMBL" id="JAXLQG010000010">
    <property type="protein sequence ID" value="KAK5535230.1"/>
    <property type="molecule type" value="Genomic_DNA"/>
</dbReference>
<sequence length="219" mass="23482">MSYVAARAVFSPTDSTSPLSVSPSETILLLIDYQNIAVGRLGDAAPSVLGVARQMRDWALFKGMPVYHCMVDTRPGITQPPARNKLSAKWRMYEDKFVAVPGLGFEADVLAPVDPGWEKTLLRTPGIMSALESQHGSTRLTDELVSRGVKSLMVCGLVTSGCVLSTARAATDQGFIVTVVEDACFDPVPGLHGMLCAHVLPMTAHVATAGEIRDAWKVL</sequence>
<evidence type="ECO:0000256" key="1">
    <source>
        <dbReference type="ARBA" id="ARBA00006336"/>
    </source>
</evidence>
<dbReference type="PANTHER" id="PTHR43540:SF1">
    <property type="entry name" value="ISOCHORISMATASE HYDROLASE"/>
    <property type="match status" value="1"/>
</dbReference>
<evidence type="ECO:0000256" key="2">
    <source>
        <dbReference type="ARBA" id="ARBA00022801"/>
    </source>
</evidence>
<dbReference type="Proteomes" id="UP001345827">
    <property type="component" value="Unassembled WGS sequence"/>
</dbReference>
<feature type="domain" description="Isochorismatase-like" evidence="3">
    <location>
        <begin position="26"/>
        <end position="209"/>
    </location>
</feature>
<dbReference type="InterPro" id="IPR050272">
    <property type="entry name" value="Isochorismatase-like_hydrls"/>
</dbReference>
<evidence type="ECO:0000259" key="3">
    <source>
        <dbReference type="Pfam" id="PF00857"/>
    </source>
</evidence>
<proteinExistence type="inferred from homology"/>